<dbReference type="Pfam" id="PF00005">
    <property type="entry name" value="ABC_tran"/>
    <property type="match status" value="2"/>
</dbReference>
<feature type="transmembrane region" description="Helical" evidence="11">
    <location>
        <begin position="1051"/>
        <end position="1070"/>
    </location>
</feature>
<dbReference type="Pfam" id="PF00664">
    <property type="entry name" value="ABC_membrane"/>
    <property type="match status" value="2"/>
</dbReference>
<accession>A0A2V5H107</accession>
<keyword evidence="3" id="KW-0813">Transport</keyword>
<feature type="transmembrane region" description="Helical" evidence="11">
    <location>
        <begin position="156"/>
        <end position="175"/>
    </location>
</feature>
<name>A0A2V5H107_ASPV1</name>
<feature type="transmembrane region" description="Helical" evidence="11">
    <location>
        <begin position="72"/>
        <end position="91"/>
    </location>
</feature>
<evidence type="ECO:0000256" key="4">
    <source>
        <dbReference type="ARBA" id="ARBA00022475"/>
    </source>
</evidence>
<evidence type="ECO:0000256" key="9">
    <source>
        <dbReference type="ARBA" id="ARBA00023136"/>
    </source>
</evidence>
<evidence type="ECO:0000256" key="3">
    <source>
        <dbReference type="ARBA" id="ARBA00022448"/>
    </source>
</evidence>
<feature type="domain" description="ABC transporter" evidence="12">
    <location>
        <begin position="1229"/>
        <end position="1460"/>
    </location>
</feature>
<evidence type="ECO:0000313" key="14">
    <source>
        <dbReference type="EMBL" id="PYI17565.1"/>
    </source>
</evidence>
<evidence type="ECO:0000256" key="11">
    <source>
        <dbReference type="SAM" id="Phobius"/>
    </source>
</evidence>
<feature type="transmembrane region" description="Helical" evidence="11">
    <location>
        <begin position="1027"/>
        <end position="1045"/>
    </location>
</feature>
<dbReference type="InterPro" id="IPR050173">
    <property type="entry name" value="ABC_transporter_C-like"/>
</dbReference>
<dbReference type="InterPro" id="IPR003593">
    <property type="entry name" value="AAA+_ATPase"/>
</dbReference>
<feature type="transmembrane region" description="Helical" evidence="11">
    <location>
        <begin position="394"/>
        <end position="419"/>
    </location>
</feature>
<feature type="domain" description="ABC transmembrane type-1" evidence="13">
    <location>
        <begin position="900"/>
        <end position="1190"/>
    </location>
</feature>
<evidence type="ECO:0000313" key="15">
    <source>
        <dbReference type="Proteomes" id="UP000249829"/>
    </source>
</evidence>
<dbReference type="FunFam" id="3.40.50.300:FF:000838">
    <property type="entry name" value="ABC multidrug transporter (Eurofung)"/>
    <property type="match status" value="1"/>
</dbReference>
<keyword evidence="6" id="KW-0547">Nucleotide-binding</keyword>
<keyword evidence="5 11" id="KW-0812">Transmembrane</keyword>
<dbReference type="GO" id="GO:0140359">
    <property type="term" value="F:ABC-type transporter activity"/>
    <property type="evidence" value="ECO:0007669"/>
    <property type="project" value="InterPro"/>
</dbReference>
<dbReference type="Gene3D" id="1.20.1560.10">
    <property type="entry name" value="ABC transporter type 1, transmembrane domain"/>
    <property type="match status" value="2"/>
</dbReference>
<dbReference type="EMBL" id="KZ825155">
    <property type="protein sequence ID" value="PYI17565.1"/>
    <property type="molecule type" value="Genomic_DNA"/>
</dbReference>
<dbReference type="OMA" id="NMLIQFW"/>
<dbReference type="Gene3D" id="3.40.50.300">
    <property type="entry name" value="P-loop containing nucleotide triphosphate hydrolases"/>
    <property type="match status" value="2"/>
</dbReference>
<reference evidence="14 15" key="1">
    <citation type="submission" date="2018-02" db="EMBL/GenBank/DDBJ databases">
        <title>The genomes of Aspergillus section Nigri reveals drivers in fungal speciation.</title>
        <authorList>
            <consortium name="DOE Joint Genome Institute"/>
            <person name="Vesth T.C."/>
            <person name="Nybo J."/>
            <person name="Theobald S."/>
            <person name="Brandl J."/>
            <person name="Frisvad J.C."/>
            <person name="Nielsen K.F."/>
            <person name="Lyhne E.K."/>
            <person name="Kogle M.E."/>
            <person name="Kuo A."/>
            <person name="Riley R."/>
            <person name="Clum A."/>
            <person name="Nolan M."/>
            <person name="Lipzen A."/>
            <person name="Salamov A."/>
            <person name="Henrissat B."/>
            <person name="Wiebenga A."/>
            <person name="De vries R.P."/>
            <person name="Grigoriev I.V."/>
            <person name="Mortensen U.H."/>
            <person name="Andersen M.R."/>
            <person name="Baker S.E."/>
        </authorList>
    </citation>
    <scope>NUCLEOTIDE SEQUENCE [LARGE SCALE GENOMIC DNA]</scope>
    <source>
        <strain evidence="14 15">CBS 115571</strain>
    </source>
</reference>
<evidence type="ECO:0000259" key="12">
    <source>
        <dbReference type="PROSITE" id="PS50893"/>
    </source>
</evidence>
<dbReference type="SUPFAM" id="SSF90123">
    <property type="entry name" value="ABC transporter transmembrane region"/>
    <property type="match status" value="2"/>
</dbReference>
<dbReference type="FunFam" id="1.20.1560.10:FF:000066">
    <property type="entry name" value="ABC multidrug transporter (Eurofung)"/>
    <property type="match status" value="1"/>
</dbReference>
<feature type="region of interest" description="Disordered" evidence="10">
    <location>
        <begin position="1204"/>
        <end position="1225"/>
    </location>
</feature>
<dbReference type="SMART" id="SM00382">
    <property type="entry name" value="AAA"/>
    <property type="match status" value="2"/>
</dbReference>
<keyword evidence="8 11" id="KW-1133">Transmembrane helix</keyword>
<dbReference type="GO" id="GO:0005524">
    <property type="term" value="F:ATP binding"/>
    <property type="evidence" value="ECO:0007669"/>
    <property type="project" value="UniProtKB-KW"/>
</dbReference>
<evidence type="ECO:0000256" key="6">
    <source>
        <dbReference type="ARBA" id="ARBA00022741"/>
    </source>
</evidence>
<evidence type="ECO:0000256" key="7">
    <source>
        <dbReference type="ARBA" id="ARBA00022840"/>
    </source>
</evidence>
<keyword evidence="15" id="KW-1185">Reference proteome</keyword>
<feature type="transmembrane region" description="Helical" evidence="11">
    <location>
        <begin position="530"/>
        <end position="552"/>
    </location>
</feature>
<feature type="transmembrane region" description="Helical" evidence="11">
    <location>
        <begin position="304"/>
        <end position="326"/>
    </location>
</feature>
<organism evidence="14 15">
    <name type="scientific">Aspergillus violaceofuscus (strain CBS 115571)</name>
    <dbReference type="NCBI Taxonomy" id="1450538"/>
    <lineage>
        <taxon>Eukaryota</taxon>
        <taxon>Fungi</taxon>
        <taxon>Dikarya</taxon>
        <taxon>Ascomycota</taxon>
        <taxon>Pezizomycotina</taxon>
        <taxon>Eurotiomycetes</taxon>
        <taxon>Eurotiomycetidae</taxon>
        <taxon>Eurotiales</taxon>
        <taxon>Aspergillaceae</taxon>
        <taxon>Aspergillus</taxon>
    </lineage>
</organism>
<dbReference type="STRING" id="1450538.A0A2V5H107"/>
<dbReference type="InterPro" id="IPR036640">
    <property type="entry name" value="ABC1_TM_sf"/>
</dbReference>
<dbReference type="PROSITE" id="PS50929">
    <property type="entry name" value="ABC_TM1F"/>
    <property type="match status" value="2"/>
</dbReference>
<keyword evidence="4" id="KW-1003">Cell membrane</keyword>
<dbReference type="Proteomes" id="UP000249829">
    <property type="component" value="Unassembled WGS sequence"/>
</dbReference>
<evidence type="ECO:0000256" key="2">
    <source>
        <dbReference type="ARBA" id="ARBA00009726"/>
    </source>
</evidence>
<feature type="domain" description="ABC transmembrane type-1" evidence="13">
    <location>
        <begin position="273"/>
        <end position="550"/>
    </location>
</feature>
<feature type="transmembrane region" description="Helical" evidence="11">
    <location>
        <begin position="97"/>
        <end position="117"/>
    </location>
</feature>
<dbReference type="CDD" id="cd18580">
    <property type="entry name" value="ABC_6TM_ABCC_D2"/>
    <property type="match status" value="1"/>
</dbReference>
<dbReference type="SUPFAM" id="SSF52540">
    <property type="entry name" value="P-loop containing nucleoside triphosphate hydrolases"/>
    <property type="match status" value="2"/>
</dbReference>
<evidence type="ECO:0000256" key="5">
    <source>
        <dbReference type="ARBA" id="ARBA00022692"/>
    </source>
</evidence>
<feature type="transmembrane region" description="Helical" evidence="11">
    <location>
        <begin position="33"/>
        <end position="51"/>
    </location>
</feature>
<dbReference type="InterPro" id="IPR017871">
    <property type="entry name" value="ABC_transporter-like_CS"/>
</dbReference>
<feature type="domain" description="ABC transporter" evidence="12">
    <location>
        <begin position="617"/>
        <end position="844"/>
    </location>
</feature>
<dbReference type="CDD" id="cd03244">
    <property type="entry name" value="ABCC_MRP_domain2"/>
    <property type="match status" value="1"/>
</dbReference>
<evidence type="ECO:0000259" key="13">
    <source>
        <dbReference type="PROSITE" id="PS50929"/>
    </source>
</evidence>
<keyword evidence="7" id="KW-0067">ATP-binding</keyword>
<feature type="transmembrane region" description="Helical" evidence="11">
    <location>
        <begin position="484"/>
        <end position="510"/>
    </location>
</feature>
<keyword evidence="9 11" id="KW-0472">Membrane</keyword>
<feature type="transmembrane region" description="Helical" evidence="11">
    <location>
        <begin position="1161"/>
        <end position="1179"/>
    </location>
</feature>
<evidence type="ECO:0000256" key="8">
    <source>
        <dbReference type="ARBA" id="ARBA00022989"/>
    </source>
</evidence>
<dbReference type="InterPro" id="IPR003439">
    <property type="entry name" value="ABC_transporter-like_ATP-bd"/>
</dbReference>
<dbReference type="InterPro" id="IPR044726">
    <property type="entry name" value="ABCC_6TM_D2"/>
</dbReference>
<sequence>MEQCWIQVEDVFGPQVSGCYNNFDFTLLFEESVLYLPALLFATGWACWRLWELQSAPKVLRVRGARWYLKQLGWLAWTFLGLTHLVLSLVLKTSTTRLSNAAIAIGFAVSPIFAFVSHREHTRSPRPSTVLNVYLLGTIPLDAARARTLFHMPGNVAIASVFIALVVCKFVLLVLEATGKRSLLARSLPPEQTAGIFDRSAFWWFNPLLWAGYKRSLTPGDLLAVDEDISLERSKKEIRQKWKHAAKEQPRSLLKVLLAVYRRPLLANLLPRLCLTGVNYAQPFLVSRVTSFLGQSTTPTSKEVGYGLIAAYGIVYVGIAVMTAMFHHRSYRTVVMVRGGLILLIYDHTLSLNISAPSKGDSLTLINADIERIGAGLRSFHETWASLLEIGLSLWLLDIQIGVSTVAAAAVVLACLLISGKVSGYMGERQKLWLEAMQTRITTTVAAINSVKGIKATGATDILQSVITQLRTYEIKSSIKFREVLVMLVTLSYLATTMAPPFSFGTYSILAMVRNTTPLTAATAYTSLTLLSLLCQAVASCIDALMGLVQALTSLERIRKYLALEAGIPLPDDSCSTTDSHLSGPSPTESTRSSESDNEKTLMTDVVSGKVDPDAMIQLRNCSASWERSAKPAIRNVDATIPRGSFVMVIGPIASGKSSLLHTILGEIPQSTGTVVIQDVDVAFCGQAPWLVNTTIQNNILGQSPFDGQWYDTVVRACRLDRDFAQLPGGDNATIGSKGIMLSGGQKSRLALARALYARKPLVILDDVFAGLDAKTEQDVFAALFGPDGLLRQEGTTTVLATNSIRYISLSDHILVLGPGGTVVEQGVYSDLVRSEGYLASLNLKEGRNEQVQRRSDDPDPALTDPALRSANLNADNRPASDLTIYKFYVDKTGRVSFCIFFVLCSGFVAGLLFSQIWIKFWVEANARKANDRLGYYLGLYALWSVLAILLFLGACFCRTETNIEINRCRQLMLFMVPKTAKEFHDLLLKTVLRAPLGFFSVTDSGEITNRFSQDLELVDMELPRSLIGTMMALVLCIGELAVILYSSHYIAATVPFLIGLLYLVQIFYLKTSRQLRILEIEARAPLLSHFMETLQGLSSIRAFGWTRSYTAQNDRLLGTAQQSLYLLYCAQLWLTLTLDMIVAVLAIILVSIAVTTRTSTGASIGLALVNVVAFGANLKGLVYNWTALEIAMGAIARIRDFTSTTPSEEQPGPREPPPPPDWPQQGLIRFHEVSAAYNCESPPVLKNVSLEVQPGQKLAICGRTGSGKSSLVGSLLRLLDLRSGTIEIDGVDISTLARQDVRSRLITLPQEPFFLHGTIRENLDIHGQHSDEDLYEILARLGLQELIVQKGGLDVSMSEDMLSHGQRQLLCVVRASLRTSKILILDEATSSVDQETEALILDVLRERFRDHTVVCIAHRLNTILDYDQIIVLDQGCVVECGHPATLAAQPSIFAELLRATGEHSVAEE</sequence>
<dbReference type="GO" id="GO:0016887">
    <property type="term" value="F:ATP hydrolysis activity"/>
    <property type="evidence" value="ECO:0007669"/>
    <property type="project" value="InterPro"/>
</dbReference>
<dbReference type="PANTHER" id="PTHR24223:SF399">
    <property type="entry name" value="ABC TRANSPORTER ATNG"/>
    <property type="match status" value="1"/>
</dbReference>
<feature type="transmembrane region" description="Helical" evidence="11">
    <location>
        <begin position="939"/>
        <end position="958"/>
    </location>
</feature>
<dbReference type="FunFam" id="1.20.1560.10:FF:000055">
    <property type="entry name" value="ABC multidrug transporter (Eurofung)"/>
    <property type="match status" value="1"/>
</dbReference>
<comment type="subcellular location">
    <subcellularLocation>
        <location evidence="1">Cell membrane</location>
        <topology evidence="1">Multi-pass membrane protein</topology>
    </subcellularLocation>
</comment>
<feature type="transmembrane region" description="Helical" evidence="11">
    <location>
        <begin position="896"/>
        <end position="919"/>
    </location>
</feature>
<dbReference type="CDD" id="cd03250">
    <property type="entry name" value="ABCC_MRP_domain1"/>
    <property type="match status" value="1"/>
</dbReference>
<proteinExistence type="inferred from homology"/>
<protein>
    <submittedName>
        <fullName evidence="14">Putative ABC transporter</fullName>
    </submittedName>
</protein>
<feature type="compositionally biased region" description="Pro residues" evidence="10">
    <location>
        <begin position="1214"/>
        <end position="1223"/>
    </location>
</feature>
<evidence type="ECO:0000256" key="1">
    <source>
        <dbReference type="ARBA" id="ARBA00004651"/>
    </source>
</evidence>
<feature type="transmembrane region" description="Helical" evidence="11">
    <location>
        <begin position="1126"/>
        <end position="1155"/>
    </location>
</feature>
<dbReference type="InterPro" id="IPR027417">
    <property type="entry name" value="P-loop_NTPase"/>
</dbReference>
<gene>
    <name evidence="14" type="ORF">BO99DRAFT_337521</name>
</gene>
<dbReference type="PANTHER" id="PTHR24223">
    <property type="entry name" value="ATP-BINDING CASSETTE SUB-FAMILY C"/>
    <property type="match status" value="1"/>
</dbReference>
<evidence type="ECO:0000256" key="10">
    <source>
        <dbReference type="SAM" id="MobiDB-lite"/>
    </source>
</evidence>
<dbReference type="PROSITE" id="PS50893">
    <property type="entry name" value="ABC_TRANSPORTER_2"/>
    <property type="match status" value="2"/>
</dbReference>
<dbReference type="PROSITE" id="PS00211">
    <property type="entry name" value="ABC_TRANSPORTER_1"/>
    <property type="match status" value="2"/>
</dbReference>
<dbReference type="InterPro" id="IPR011527">
    <property type="entry name" value="ABC1_TM_dom"/>
</dbReference>
<dbReference type="GO" id="GO:0005886">
    <property type="term" value="C:plasma membrane"/>
    <property type="evidence" value="ECO:0007669"/>
    <property type="project" value="UniProtKB-SubCell"/>
</dbReference>
<comment type="similarity">
    <text evidence="2">Belongs to the ABC transporter superfamily. ABCC family. Conjugate transporter (TC 3.A.1.208) subfamily.</text>
</comment>
<feature type="region of interest" description="Disordered" evidence="10">
    <location>
        <begin position="574"/>
        <end position="600"/>
    </location>
</feature>